<dbReference type="PANTHER" id="PTHR40761">
    <property type="entry name" value="CONSERVED INTEGRAL MEMBRANE ALANINE VALINE AND LEUCINE RICH PROTEIN-RELATED"/>
    <property type="match status" value="1"/>
</dbReference>
<dbReference type="RefSeq" id="WP_344500168.1">
    <property type="nucleotide sequence ID" value="NZ_BAAAQD010000001.1"/>
</dbReference>
<protein>
    <submittedName>
        <fullName evidence="2">DMT family transporter</fullName>
    </submittedName>
</protein>
<comment type="caution">
    <text evidence="2">The sequence shown here is derived from an EMBL/GenBank/DDBJ whole genome shotgun (WGS) entry which is preliminary data.</text>
</comment>
<evidence type="ECO:0000256" key="1">
    <source>
        <dbReference type="SAM" id="Phobius"/>
    </source>
</evidence>
<dbReference type="PANTHER" id="PTHR40761:SF1">
    <property type="entry name" value="CONSERVED INTEGRAL MEMBRANE ALANINE VALINE AND LEUCINE RICH PROTEIN-RELATED"/>
    <property type="match status" value="1"/>
</dbReference>
<sequence length="300" mass="30906">MIYVLAVCAAALSGVGNAIQQRAAVRAPAGSALHWRLLAYLLRQRLWLAGLAIAVAGNIMTGASLGLGTVTLVEPLTVTSLLFALPVAAIWSRYRLGPREWIGALAVVLGLAAFLVAGQPEPGQRADAPLWQWGLAAGAIGSVTWGLVHVARRMRPQHEASVLGVGAGMLFGLQAALTSTAAHRLFDAGLPAVLTSWTPYAVVAVAAVGILLAQSAYKLAPLSVSYPAVTAAEPLAGIAIGVSVLGGALQVGPLLIVAQVAALAVMIGGVYAVAASRLVEAHHQHRFHAPHLRVGIGHHR</sequence>
<dbReference type="NCBIfam" id="NF038012">
    <property type="entry name" value="DMT_1"/>
    <property type="match status" value="1"/>
</dbReference>
<feature type="transmembrane region" description="Helical" evidence="1">
    <location>
        <begin position="160"/>
        <end position="177"/>
    </location>
</feature>
<evidence type="ECO:0000313" key="2">
    <source>
        <dbReference type="EMBL" id="GAA1501536.1"/>
    </source>
</evidence>
<feature type="transmembrane region" description="Helical" evidence="1">
    <location>
        <begin position="101"/>
        <end position="118"/>
    </location>
</feature>
<reference evidence="2 3" key="1">
    <citation type="journal article" date="2019" name="Int. J. Syst. Evol. Microbiol.">
        <title>The Global Catalogue of Microorganisms (GCM) 10K type strain sequencing project: providing services to taxonomists for standard genome sequencing and annotation.</title>
        <authorList>
            <consortium name="The Broad Institute Genomics Platform"/>
            <consortium name="The Broad Institute Genome Sequencing Center for Infectious Disease"/>
            <person name="Wu L."/>
            <person name="Ma J."/>
        </authorList>
    </citation>
    <scope>NUCLEOTIDE SEQUENCE [LARGE SCALE GENOMIC DNA]</scope>
    <source>
        <strain evidence="2 3">JCM 15933</strain>
    </source>
</reference>
<evidence type="ECO:0000313" key="3">
    <source>
        <dbReference type="Proteomes" id="UP001501470"/>
    </source>
</evidence>
<feature type="transmembrane region" description="Helical" evidence="1">
    <location>
        <begin position="46"/>
        <end position="70"/>
    </location>
</feature>
<feature type="transmembrane region" description="Helical" evidence="1">
    <location>
        <begin position="76"/>
        <end position="94"/>
    </location>
</feature>
<accession>A0ABN1ZNM9</accession>
<dbReference type="EMBL" id="BAAAQD010000001">
    <property type="protein sequence ID" value="GAA1501536.1"/>
    <property type="molecule type" value="Genomic_DNA"/>
</dbReference>
<keyword evidence="3" id="KW-1185">Reference proteome</keyword>
<feature type="transmembrane region" description="Helical" evidence="1">
    <location>
        <begin position="197"/>
        <end position="217"/>
    </location>
</feature>
<proteinExistence type="predicted"/>
<dbReference type="Proteomes" id="UP001501470">
    <property type="component" value="Unassembled WGS sequence"/>
</dbReference>
<name>A0ABN1ZNM9_9ACTN</name>
<organism evidence="2 3">
    <name type="scientific">Dactylosporangium maewongense</name>
    <dbReference type="NCBI Taxonomy" id="634393"/>
    <lineage>
        <taxon>Bacteria</taxon>
        <taxon>Bacillati</taxon>
        <taxon>Actinomycetota</taxon>
        <taxon>Actinomycetes</taxon>
        <taxon>Micromonosporales</taxon>
        <taxon>Micromonosporaceae</taxon>
        <taxon>Dactylosporangium</taxon>
    </lineage>
</organism>
<feature type="transmembrane region" description="Helical" evidence="1">
    <location>
        <begin position="224"/>
        <end position="248"/>
    </location>
</feature>
<keyword evidence="1" id="KW-1133">Transmembrane helix</keyword>
<feature type="transmembrane region" description="Helical" evidence="1">
    <location>
        <begin position="254"/>
        <end position="274"/>
    </location>
</feature>
<keyword evidence="1" id="KW-0812">Transmembrane</keyword>
<gene>
    <name evidence="2" type="ORF">GCM10009827_011330</name>
</gene>
<keyword evidence="1" id="KW-0472">Membrane</keyword>
<feature type="transmembrane region" description="Helical" evidence="1">
    <location>
        <begin position="130"/>
        <end position="148"/>
    </location>
</feature>